<keyword evidence="3 8" id="KW-0808">Transferase</keyword>
<keyword evidence="6" id="KW-0414">Isoprene biosynthesis</keyword>
<dbReference type="Gene3D" id="1.10.600.10">
    <property type="entry name" value="Farnesyl Diphosphate Synthase"/>
    <property type="match status" value="1"/>
</dbReference>
<keyword evidence="4" id="KW-0479">Metal-binding</keyword>
<organism evidence="9 10">
    <name type="scientific">Consotaella salsifontis</name>
    <dbReference type="NCBI Taxonomy" id="1365950"/>
    <lineage>
        <taxon>Bacteria</taxon>
        <taxon>Pseudomonadati</taxon>
        <taxon>Pseudomonadota</taxon>
        <taxon>Alphaproteobacteria</taxon>
        <taxon>Hyphomicrobiales</taxon>
        <taxon>Aurantimonadaceae</taxon>
        <taxon>Consotaella</taxon>
    </lineage>
</organism>
<comment type="cofactor">
    <cofactor evidence="1">
        <name>Mg(2+)</name>
        <dbReference type="ChEBI" id="CHEBI:18420"/>
    </cofactor>
</comment>
<dbReference type="FunFam" id="1.10.600.10:FF:000001">
    <property type="entry name" value="Geranylgeranyl diphosphate synthase"/>
    <property type="match status" value="1"/>
</dbReference>
<evidence type="ECO:0000256" key="7">
    <source>
        <dbReference type="ARBA" id="ARBA00069024"/>
    </source>
</evidence>
<evidence type="ECO:0000256" key="5">
    <source>
        <dbReference type="ARBA" id="ARBA00022842"/>
    </source>
</evidence>
<dbReference type="InterPro" id="IPR008949">
    <property type="entry name" value="Isoprenoid_synthase_dom_sf"/>
</dbReference>
<dbReference type="PROSITE" id="PS00444">
    <property type="entry name" value="POLYPRENYL_SYNTHASE_2"/>
    <property type="match status" value="1"/>
</dbReference>
<dbReference type="SFLD" id="SFLDS00005">
    <property type="entry name" value="Isoprenoid_Synthase_Type_I"/>
    <property type="match status" value="1"/>
</dbReference>
<sequence length="289" mass="29549">MPKTLAGQDLLNAALKDAVLAPGKRLRPILTVLTAEDLGGNAEAAVAAGCAVELVHAASLVLDDMPCMDDALLRRSRPAIHVAFGEDLALLSAMAMLSGAYQVLAEIEALPAPARLEAITILSAAVGPHGLIGGQFADLREGRYGRKVPEIAFANGLKTGSLLAAAVEIGGVVAGVTDQTKSGLRAFALELGQAFQLLDDLLDVGSSTVMVGKDVGQDEGKSTIVSIIGKSAVERQIQGHIAAAHGRLTEIFGPGSRLHALVDLIIDQAGAGGGIAAEEMRDKTGQGTG</sequence>
<dbReference type="PANTHER" id="PTHR43281:SF1">
    <property type="entry name" value="FARNESYL DIPHOSPHATE SYNTHASE"/>
    <property type="match status" value="1"/>
</dbReference>
<evidence type="ECO:0000313" key="10">
    <source>
        <dbReference type="Proteomes" id="UP000190135"/>
    </source>
</evidence>
<evidence type="ECO:0000256" key="1">
    <source>
        <dbReference type="ARBA" id="ARBA00001946"/>
    </source>
</evidence>
<dbReference type="GO" id="GO:0016114">
    <property type="term" value="P:terpenoid biosynthetic process"/>
    <property type="evidence" value="ECO:0007669"/>
    <property type="project" value="UniProtKB-ARBA"/>
</dbReference>
<dbReference type="AlphaFoldDB" id="A0A1T4L8P7"/>
<dbReference type="GO" id="GO:0004659">
    <property type="term" value="F:prenyltransferase activity"/>
    <property type="evidence" value="ECO:0007669"/>
    <property type="project" value="InterPro"/>
</dbReference>
<keyword evidence="10" id="KW-1185">Reference proteome</keyword>
<evidence type="ECO:0000256" key="2">
    <source>
        <dbReference type="ARBA" id="ARBA00006706"/>
    </source>
</evidence>
<dbReference type="EMBL" id="FUXL01000001">
    <property type="protein sequence ID" value="SJZ50928.1"/>
    <property type="molecule type" value="Genomic_DNA"/>
</dbReference>
<dbReference type="STRING" id="1365950.SAMN05428963_101107"/>
<dbReference type="CDD" id="cd00685">
    <property type="entry name" value="Trans_IPPS_HT"/>
    <property type="match status" value="1"/>
</dbReference>
<dbReference type="SUPFAM" id="SSF48576">
    <property type="entry name" value="Terpenoid synthases"/>
    <property type="match status" value="1"/>
</dbReference>
<evidence type="ECO:0000256" key="6">
    <source>
        <dbReference type="ARBA" id="ARBA00023229"/>
    </source>
</evidence>
<dbReference type="Proteomes" id="UP000190135">
    <property type="component" value="Unassembled WGS sequence"/>
</dbReference>
<reference evidence="9 10" key="1">
    <citation type="submission" date="2017-02" db="EMBL/GenBank/DDBJ databases">
        <authorList>
            <person name="Peterson S.W."/>
        </authorList>
    </citation>
    <scope>NUCLEOTIDE SEQUENCE [LARGE SCALE GENOMIC DNA]</scope>
    <source>
        <strain evidence="9 10">USBA 369</strain>
    </source>
</reference>
<proteinExistence type="inferred from homology"/>
<protein>
    <recommendedName>
        <fullName evidence="7">Probable farnesyl diphosphate synthase</fullName>
    </recommendedName>
</protein>
<dbReference type="GO" id="GO:0046872">
    <property type="term" value="F:metal ion binding"/>
    <property type="evidence" value="ECO:0007669"/>
    <property type="project" value="UniProtKB-KW"/>
</dbReference>
<accession>A0A1T4L8P7</accession>
<evidence type="ECO:0000256" key="4">
    <source>
        <dbReference type="ARBA" id="ARBA00022723"/>
    </source>
</evidence>
<dbReference type="PANTHER" id="PTHR43281">
    <property type="entry name" value="FARNESYL DIPHOSPHATE SYNTHASE"/>
    <property type="match status" value="1"/>
</dbReference>
<keyword evidence="5" id="KW-0460">Magnesium</keyword>
<evidence type="ECO:0000256" key="8">
    <source>
        <dbReference type="RuleBase" id="RU004466"/>
    </source>
</evidence>
<dbReference type="InterPro" id="IPR000092">
    <property type="entry name" value="Polyprenyl_synt"/>
</dbReference>
<comment type="similarity">
    <text evidence="2 8">Belongs to the FPP/GGPP synthase family.</text>
</comment>
<evidence type="ECO:0000313" key="9">
    <source>
        <dbReference type="EMBL" id="SJZ50928.1"/>
    </source>
</evidence>
<evidence type="ECO:0000256" key="3">
    <source>
        <dbReference type="ARBA" id="ARBA00022679"/>
    </source>
</evidence>
<name>A0A1T4L8P7_9HYPH</name>
<dbReference type="RefSeq" id="WP_245318695.1">
    <property type="nucleotide sequence ID" value="NZ_FUXL01000001.1"/>
</dbReference>
<dbReference type="InterPro" id="IPR033749">
    <property type="entry name" value="Polyprenyl_synt_CS"/>
</dbReference>
<gene>
    <name evidence="9" type="ORF">SAMN05428963_101107</name>
</gene>
<dbReference type="Pfam" id="PF00348">
    <property type="entry name" value="polyprenyl_synt"/>
    <property type="match status" value="1"/>
</dbReference>